<keyword evidence="6" id="KW-0627">Porphyrin biosynthesis</keyword>
<dbReference type="CDD" id="cd11642">
    <property type="entry name" value="SUMT"/>
    <property type="match status" value="1"/>
</dbReference>
<dbReference type="CDD" id="cd06578">
    <property type="entry name" value="HemD"/>
    <property type="match status" value="1"/>
</dbReference>
<dbReference type="InterPro" id="IPR035996">
    <property type="entry name" value="4pyrrol_Methylase_sf"/>
</dbReference>
<sequence length="504" mass="54760">MKAGVCYLVGAGPGDIGLVTLKAKECIEKADVLVYDALIADEFLRWSKADCELIYVGKRADNHALSQQETNELLVEKAMEGKVVVRLKGGDPTIFGRGGEEAKRLADAGVRFEIVPGISSAIAGPAYAGIPVTHREHCSQLTLFTGHEDPTKGESRLDYEQLAQSGGTKVFLMGVQRLRLICDEFLKFGAEPETPIALVRWATTGNQKTIQGTLSTIADIVEEQNFKAPAVAIIGDVVKQREDINWFEGRPLHGKKIVVTRTRSQASELNKQLTELGAEVLEIPTIKIEHPDDKQEFVEGVGQVHTYDWLVFSSPNGVERFFDAFFSVYDDARSIGGVKIAAVGPGTAKKVNDYRLAVDLIPDTFVAEGLVKAFADNEHIENQTILWVRGAEARDTIQTGLSALGAIVDECIAYKTVPEFEDPNGAKGRFEQEGADVVTFVSSSAAKHFFALNMPFPDTCKVASIGPVTSATLEVIGKKPDVQAEKHNIEGLVEAVVKLCSDSE</sequence>
<evidence type="ECO:0000256" key="4">
    <source>
        <dbReference type="ARBA" id="ARBA00022679"/>
    </source>
</evidence>
<dbReference type="Pfam" id="PF02602">
    <property type="entry name" value="HEM4"/>
    <property type="match status" value="1"/>
</dbReference>
<dbReference type="InterPro" id="IPR006366">
    <property type="entry name" value="CobA/CysG_C"/>
</dbReference>
<evidence type="ECO:0000256" key="5">
    <source>
        <dbReference type="ARBA" id="ARBA00022691"/>
    </source>
</evidence>
<comment type="caution">
    <text evidence="11">The sequence shown here is derived from an EMBL/GenBank/DDBJ whole genome shotgun (WGS) entry which is preliminary data.</text>
</comment>
<dbReference type="Gene3D" id="3.40.1010.10">
    <property type="entry name" value="Cobalt-precorrin-4 Transmethylase, Domain 1"/>
    <property type="match status" value="1"/>
</dbReference>
<evidence type="ECO:0000256" key="6">
    <source>
        <dbReference type="ARBA" id="ARBA00023244"/>
    </source>
</evidence>
<dbReference type="Gene3D" id="3.30.950.10">
    <property type="entry name" value="Methyltransferase, Cobalt-precorrin-4 Transmethylase, Domain 2"/>
    <property type="match status" value="1"/>
</dbReference>
<evidence type="ECO:0000256" key="2">
    <source>
        <dbReference type="ARBA" id="ARBA00012162"/>
    </source>
</evidence>
<dbReference type="PROSITE" id="PS00840">
    <property type="entry name" value="SUMT_2"/>
    <property type="match status" value="1"/>
</dbReference>
<dbReference type="PROSITE" id="PS00839">
    <property type="entry name" value="SUMT_1"/>
    <property type="match status" value="1"/>
</dbReference>
<dbReference type="RefSeq" id="WP_377093538.1">
    <property type="nucleotide sequence ID" value="NZ_JBHSJM010000001.1"/>
</dbReference>
<comment type="similarity">
    <text evidence="1 8">Belongs to the precorrin methyltransferase family.</text>
</comment>
<proteinExistence type="inferred from homology"/>
<keyword evidence="12" id="KW-1185">Reference proteome</keyword>
<protein>
    <recommendedName>
        <fullName evidence="2">uroporphyrinogen-III C-methyltransferase</fullName>
        <ecNumber evidence="2">2.1.1.107</ecNumber>
    </recommendedName>
</protein>
<dbReference type="SUPFAM" id="SSF69618">
    <property type="entry name" value="HemD-like"/>
    <property type="match status" value="1"/>
</dbReference>
<evidence type="ECO:0000259" key="9">
    <source>
        <dbReference type="Pfam" id="PF00590"/>
    </source>
</evidence>
<reference evidence="12" key="1">
    <citation type="journal article" date="2019" name="Int. J. Syst. Evol. Microbiol.">
        <title>The Global Catalogue of Microorganisms (GCM) 10K type strain sequencing project: providing services to taxonomists for standard genome sequencing and annotation.</title>
        <authorList>
            <consortium name="The Broad Institute Genomics Platform"/>
            <consortium name="The Broad Institute Genome Sequencing Center for Infectious Disease"/>
            <person name="Wu L."/>
            <person name="Ma J."/>
        </authorList>
    </citation>
    <scope>NUCLEOTIDE SEQUENCE [LARGE SCALE GENOMIC DNA]</scope>
    <source>
        <strain evidence="12">JCM 16545</strain>
    </source>
</reference>
<dbReference type="Gene3D" id="3.40.50.10090">
    <property type="match status" value="2"/>
</dbReference>
<comment type="pathway">
    <text evidence="7">Porphyrin-containing compound metabolism; siroheme biosynthesis; precorrin-2 from uroporphyrinogen III: step 1/1.</text>
</comment>
<dbReference type="NCBIfam" id="NF004790">
    <property type="entry name" value="PRK06136.1"/>
    <property type="match status" value="1"/>
</dbReference>
<dbReference type="PANTHER" id="PTHR45790">
    <property type="entry name" value="SIROHEME SYNTHASE-RELATED"/>
    <property type="match status" value="1"/>
</dbReference>
<evidence type="ECO:0000256" key="7">
    <source>
        <dbReference type="ARBA" id="ARBA00025705"/>
    </source>
</evidence>
<dbReference type="Pfam" id="PF00590">
    <property type="entry name" value="TP_methylase"/>
    <property type="match status" value="1"/>
</dbReference>
<gene>
    <name evidence="11" type="primary">cobA</name>
    <name evidence="11" type="ORF">ACFSQZ_14720</name>
</gene>
<evidence type="ECO:0000256" key="8">
    <source>
        <dbReference type="RuleBase" id="RU003960"/>
    </source>
</evidence>
<dbReference type="InterPro" id="IPR014776">
    <property type="entry name" value="4pyrrole_Mease_sub2"/>
</dbReference>
<dbReference type="GO" id="GO:0032259">
    <property type="term" value="P:methylation"/>
    <property type="evidence" value="ECO:0007669"/>
    <property type="project" value="UniProtKB-KW"/>
</dbReference>
<evidence type="ECO:0000256" key="3">
    <source>
        <dbReference type="ARBA" id="ARBA00022603"/>
    </source>
</evidence>
<dbReference type="EMBL" id="JBHUJC010000043">
    <property type="protein sequence ID" value="MFD2277719.1"/>
    <property type="molecule type" value="Genomic_DNA"/>
</dbReference>
<dbReference type="InterPro" id="IPR014777">
    <property type="entry name" value="4pyrrole_Mease_sub1"/>
</dbReference>
<evidence type="ECO:0000313" key="11">
    <source>
        <dbReference type="EMBL" id="MFD2277719.1"/>
    </source>
</evidence>
<evidence type="ECO:0000256" key="1">
    <source>
        <dbReference type="ARBA" id="ARBA00005879"/>
    </source>
</evidence>
<dbReference type="SUPFAM" id="SSF53790">
    <property type="entry name" value="Tetrapyrrole methylase"/>
    <property type="match status" value="1"/>
</dbReference>
<organism evidence="11 12">
    <name type="scientific">Rubritalea spongiae</name>
    <dbReference type="NCBI Taxonomy" id="430797"/>
    <lineage>
        <taxon>Bacteria</taxon>
        <taxon>Pseudomonadati</taxon>
        <taxon>Verrucomicrobiota</taxon>
        <taxon>Verrucomicrobiia</taxon>
        <taxon>Verrucomicrobiales</taxon>
        <taxon>Rubritaleaceae</taxon>
        <taxon>Rubritalea</taxon>
    </lineage>
</organism>
<keyword evidence="5" id="KW-0949">S-adenosyl-L-methionine</keyword>
<evidence type="ECO:0000259" key="10">
    <source>
        <dbReference type="Pfam" id="PF02602"/>
    </source>
</evidence>
<dbReference type="InterPro" id="IPR050161">
    <property type="entry name" value="Siro_Cobalamin_biosynth"/>
</dbReference>
<accession>A0ABW5E5M2</accession>
<dbReference type="GO" id="GO:0004851">
    <property type="term" value="F:uroporphyrin-III C-methyltransferase activity"/>
    <property type="evidence" value="ECO:0007669"/>
    <property type="project" value="UniProtKB-EC"/>
</dbReference>
<keyword evidence="3 8" id="KW-0489">Methyltransferase</keyword>
<keyword evidence="4 8" id="KW-0808">Transferase</keyword>
<dbReference type="Proteomes" id="UP001597297">
    <property type="component" value="Unassembled WGS sequence"/>
</dbReference>
<dbReference type="PANTHER" id="PTHR45790:SF3">
    <property type="entry name" value="S-ADENOSYL-L-METHIONINE-DEPENDENT UROPORPHYRINOGEN III METHYLTRANSFERASE, CHLOROPLASTIC"/>
    <property type="match status" value="1"/>
</dbReference>
<dbReference type="InterPro" id="IPR003043">
    <property type="entry name" value="Uropor_MeTrfase_CS"/>
</dbReference>
<evidence type="ECO:0000313" key="12">
    <source>
        <dbReference type="Proteomes" id="UP001597297"/>
    </source>
</evidence>
<name>A0ABW5E5M2_9BACT</name>
<dbReference type="EC" id="2.1.1.107" evidence="2"/>
<feature type="domain" description="Tetrapyrrole biosynthesis uroporphyrinogen III synthase" evidence="10">
    <location>
        <begin position="268"/>
        <end position="494"/>
    </location>
</feature>
<dbReference type="NCBIfam" id="TIGR01469">
    <property type="entry name" value="cobA_cysG_Cterm"/>
    <property type="match status" value="1"/>
</dbReference>
<feature type="domain" description="Tetrapyrrole methylase" evidence="9">
    <location>
        <begin position="6"/>
        <end position="217"/>
    </location>
</feature>
<dbReference type="InterPro" id="IPR000878">
    <property type="entry name" value="4pyrrol_Mease"/>
</dbReference>
<dbReference type="InterPro" id="IPR003754">
    <property type="entry name" value="4pyrrol_synth_uPrphyn_synth"/>
</dbReference>
<dbReference type="InterPro" id="IPR036108">
    <property type="entry name" value="4pyrrol_syn_uPrphyn_synt_sf"/>
</dbReference>